<keyword evidence="2" id="KW-1185">Reference proteome</keyword>
<dbReference type="Proteomes" id="UP000264002">
    <property type="component" value="Unassembled WGS sequence"/>
</dbReference>
<protein>
    <submittedName>
        <fullName evidence="1">Uncharacterized protein</fullName>
    </submittedName>
</protein>
<gene>
    <name evidence="1" type="ORF">DYP60_05115</name>
</gene>
<comment type="caution">
    <text evidence="1">The sequence shown here is derived from an EMBL/GenBank/DDBJ whole genome shotgun (WGS) entry which is preliminary data.</text>
</comment>
<sequence>MSTPKLFYKESWKVPDNLISFLFENAFNKSITVSTKTLGLVRYGKGKKLVISKPEDNYS</sequence>
<dbReference type="AlphaFoldDB" id="A0A372MHY7"/>
<evidence type="ECO:0000313" key="2">
    <source>
        <dbReference type="Proteomes" id="UP000264002"/>
    </source>
</evidence>
<proteinExistence type="predicted"/>
<dbReference type="EMBL" id="QUWK01000004">
    <property type="protein sequence ID" value="RFU95397.1"/>
    <property type="molecule type" value="Genomic_DNA"/>
</dbReference>
<reference evidence="2" key="1">
    <citation type="submission" date="2018-08" db="EMBL/GenBank/DDBJ databases">
        <authorList>
            <person name="Grouzdev D.S."/>
            <person name="Krutkina M.S."/>
        </authorList>
    </citation>
    <scope>NUCLEOTIDE SEQUENCE [LARGE SCALE GENOMIC DNA]</scope>
    <source>
        <strain evidence="2">4-11</strain>
    </source>
</reference>
<name>A0A372MHY7_9SPIR</name>
<organism evidence="1 2">
    <name type="scientific">Sphaerochaeta halotolerans</name>
    <dbReference type="NCBI Taxonomy" id="2293840"/>
    <lineage>
        <taxon>Bacteria</taxon>
        <taxon>Pseudomonadati</taxon>
        <taxon>Spirochaetota</taxon>
        <taxon>Spirochaetia</taxon>
        <taxon>Spirochaetales</taxon>
        <taxon>Sphaerochaetaceae</taxon>
        <taxon>Sphaerochaeta</taxon>
    </lineage>
</organism>
<accession>A0A372MHY7</accession>
<reference evidence="1 2" key="2">
    <citation type="submission" date="2018-09" db="EMBL/GenBank/DDBJ databases">
        <title>Genome of Sphaerochaeta halotolerans strain 4-11.</title>
        <authorList>
            <person name="Nazina T.N."/>
            <person name="Sokolova D.S."/>
        </authorList>
    </citation>
    <scope>NUCLEOTIDE SEQUENCE [LARGE SCALE GENOMIC DNA]</scope>
    <source>
        <strain evidence="1 2">4-11</strain>
    </source>
</reference>
<evidence type="ECO:0000313" key="1">
    <source>
        <dbReference type="EMBL" id="RFU95397.1"/>
    </source>
</evidence>